<accession>A0A5C4VKA2</accession>
<dbReference type="PANTHER" id="PTHR21047:SF2">
    <property type="entry name" value="THYMIDINE DIPHOSPHO-4-KETO-RHAMNOSE 3,5-EPIMERASE"/>
    <property type="match status" value="1"/>
</dbReference>
<dbReference type="AlphaFoldDB" id="A0A5C4VKA2"/>
<dbReference type="EMBL" id="VDMP01000027">
    <property type="protein sequence ID" value="TNM36293.1"/>
    <property type="molecule type" value="Genomic_DNA"/>
</dbReference>
<evidence type="ECO:0000256" key="1">
    <source>
        <dbReference type="ARBA" id="ARBA00010154"/>
    </source>
</evidence>
<evidence type="ECO:0000313" key="4">
    <source>
        <dbReference type="EMBL" id="TNM36293.1"/>
    </source>
</evidence>
<dbReference type="GO" id="GO:0008830">
    <property type="term" value="F:dTDP-4-dehydrorhamnose 3,5-epimerase activity"/>
    <property type="evidence" value="ECO:0007669"/>
    <property type="project" value="InterPro"/>
</dbReference>
<evidence type="ECO:0000256" key="3">
    <source>
        <dbReference type="PIRSR" id="PIRSR600888-3"/>
    </source>
</evidence>
<dbReference type="GO" id="GO:0000271">
    <property type="term" value="P:polysaccharide biosynthetic process"/>
    <property type="evidence" value="ECO:0007669"/>
    <property type="project" value="TreeGrafter"/>
</dbReference>
<name>A0A5C4VKA2_9ACTN</name>
<reference evidence="4 5" key="1">
    <citation type="journal article" date="2016" name="Int. J. Syst. Evol. Microbiol.">
        <title>Nocardioides albidus sp. nov., an actinobacterium isolated from garden soil.</title>
        <authorList>
            <person name="Singh H."/>
            <person name="Du J."/>
            <person name="Trinh H."/>
            <person name="Won K."/>
            <person name="Yang J.E."/>
            <person name="Yin C."/>
            <person name="Kook M."/>
            <person name="Yi T.H."/>
        </authorList>
    </citation>
    <scope>NUCLEOTIDE SEQUENCE [LARGE SCALE GENOMIC DNA]</scope>
    <source>
        <strain evidence="4 5">CCTCC AB 2015297</strain>
    </source>
</reference>
<feature type="site" description="Participates in a stacking interaction with the thymidine ring of dTDP-4-oxo-6-deoxyglucose" evidence="3">
    <location>
        <position position="162"/>
    </location>
</feature>
<dbReference type="InterPro" id="IPR014710">
    <property type="entry name" value="RmlC-like_jellyroll"/>
</dbReference>
<comment type="caution">
    <text evidence="4">The sequence shown here is derived from an EMBL/GenBank/DDBJ whole genome shotgun (WGS) entry which is preliminary data.</text>
</comment>
<organism evidence="4 5">
    <name type="scientific">Nocardioides albidus</name>
    <dbReference type="NCBI Taxonomy" id="1517589"/>
    <lineage>
        <taxon>Bacteria</taxon>
        <taxon>Bacillati</taxon>
        <taxon>Actinomycetota</taxon>
        <taxon>Actinomycetes</taxon>
        <taxon>Propionibacteriales</taxon>
        <taxon>Nocardioidaceae</taxon>
        <taxon>Nocardioides</taxon>
    </lineage>
</organism>
<sequence length="212" mass="23183">MAPQPRGSRTFRPLTAPAPVTVARVRQGRGGGIVSATSTELTGVRLVPLTAHADDRGQFVEVFRDEWPLDLRPVQWNAVRSRAGVMRGVHVHVGHHDYLTVLAGTLVLGLHDLRPDSPTAGRSAMMRIDADDPLAVSIPPGVCHGFWFPVPSVHLYGVDRYWNLADELGCQYDDPALGLDWALDTTPSLSERDRVAPDYATMRTAYLAATAR</sequence>
<evidence type="ECO:0000313" key="5">
    <source>
        <dbReference type="Proteomes" id="UP000313231"/>
    </source>
</evidence>
<comment type="similarity">
    <text evidence="1">Belongs to the dTDP-4-dehydrorhamnose 3,5-epimerase family.</text>
</comment>
<dbReference type="InterPro" id="IPR011051">
    <property type="entry name" value="RmlC_Cupin_sf"/>
</dbReference>
<dbReference type="GO" id="GO:0005829">
    <property type="term" value="C:cytosol"/>
    <property type="evidence" value="ECO:0007669"/>
    <property type="project" value="TreeGrafter"/>
</dbReference>
<evidence type="ECO:0000256" key="2">
    <source>
        <dbReference type="PIRSR" id="PIRSR600888-1"/>
    </source>
</evidence>
<protein>
    <submittedName>
        <fullName evidence="4">dTDP-4-keto-6-deoxy-D-glucose epimerase</fullName>
    </submittedName>
</protein>
<feature type="active site" description="Proton donor" evidence="2">
    <location>
        <position position="156"/>
    </location>
</feature>
<dbReference type="SUPFAM" id="SSF51182">
    <property type="entry name" value="RmlC-like cupins"/>
    <property type="match status" value="1"/>
</dbReference>
<dbReference type="Gene3D" id="2.60.120.10">
    <property type="entry name" value="Jelly Rolls"/>
    <property type="match status" value="1"/>
</dbReference>
<dbReference type="GO" id="GO:0019305">
    <property type="term" value="P:dTDP-rhamnose biosynthetic process"/>
    <property type="evidence" value="ECO:0007669"/>
    <property type="project" value="TreeGrafter"/>
</dbReference>
<dbReference type="PANTHER" id="PTHR21047">
    <property type="entry name" value="DTDP-6-DEOXY-D-GLUCOSE-3,5 EPIMERASE"/>
    <property type="match status" value="1"/>
</dbReference>
<gene>
    <name evidence="4" type="ORF">FHP29_19205</name>
</gene>
<dbReference type="InterPro" id="IPR000888">
    <property type="entry name" value="RmlC-like"/>
</dbReference>
<feature type="active site" description="Proton acceptor" evidence="2">
    <location>
        <position position="90"/>
    </location>
</feature>
<dbReference type="Proteomes" id="UP000313231">
    <property type="component" value="Unassembled WGS sequence"/>
</dbReference>
<proteinExistence type="inferred from homology"/>
<keyword evidence="5" id="KW-1185">Reference proteome</keyword>
<dbReference type="Pfam" id="PF00908">
    <property type="entry name" value="dTDP_sugar_isom"/>
    <property type="match status" value="1"/>
</dbReference>